<accession>A0AAV3QZG3</accession>
<evidence type="ECO:0000313" key="2">
    <source>
        <dbReference type="Proteomes" id="UP001454036"/>
    </source>
</evidence>
<evidence type="ECO:0000313" key="1">
    <source>
        <dbReference type="EMBL" id="GAA0168212.1"/>
    </source>
</evidence>
<name>A0AAV3QZG3_LITER</name>
<protein>
    <submittedName>
        <fullName evidence="1">Uncharacterized protein</fullName>
    </submittedName>
</protein>
<sequence>MGPKKNQRQKKLFKIKKLQPGGVVERDPDQTLHHHYKKGPRARANGSTTSMYGREIMEPSKVYLEGRSGVFLPTNSQASEFTFIDAFITWAIVNGVKVNLSHMMLYQKNKLPYQYGMILSHLLVNCKGVPVLENQQMIQYKKDTMIGRQSMFAQGLSLWEGELLAKWEVFERFEFQRDDVWSFNICAPPVPPLGWLLSTVEPLTYPQPPFVPSTEAESSHGSSD</sequence>
<proteinExistence type="predicted"/>
<keyword evidence="2" id="KW-1185">Reference proteome</keyword>
<dbReference type="EMBL" id="BAABME010023519">
    <property type="protein sequence ID" value="GAA0168212.1"/>
    <property type="molecule type" value="Genomic_DNA"/>
</dbReference>
<dbReference type="Proteomes" id="UP001454036">
    <property type="component" value="Unassembled WGS sequence"/>
</dbReference>
<gene>
    <name evidence="1" type="ORF">LIER_40519</name>
</gene>
<dbReference type="AlphaFoldDB" id="A0AAV3QZG3"/>
<organism evidence="1 2">
    <name type="scientific">Lithospermum erythrorhizon</name>
    <name type="common">Purple gromwell</name>
    <name type="synonym">Lithospermum officinale var. erythrorhizon</name>
    <dbReference type="NCBI Taxonomy" id="34254"/>
    <lineage>
        <taxon>Eukaryota</taxon>
        <taxon>Viridiplantae</taxon>
        <taxon>Streptophyta</taxon>
        <taxon>Embryophyta</taxon>
        <taxon>Tracheophyta</taxon>
        <taxon>Spermatophyta</taxon>
        <taxon>Magnoliopsida</taxon>
        <taxon>eudicotyledons</taxon>
        <taxon>Gunneridae</taxon>
        <taxon>Pentapetalae</taxon>
        <taxon>asterids</taxon>
        <taxon>lamiids</taxon>
        <taxon>Boraginales</taxon>
        <taxon>Boraginaceae</taxon>
        <taxon>Boraginoideae</taxon>
        <taxon>Lithospermeae</taxon>
        <taxon>Lithospermum</taxon>
    </lineage>
</organism>
<comment type="caution">
    <text evidence="1">The sequence shown here is derived from an EMBL/GenBank/DDBJ whole genome shotgun (WGS) entry which is preliminary data.</text>
</comment>
<reference evidence="1 2" key="1">
    <citation type="submission" date="2024-01" db="EMBL/GenBank/DDBJ databases">
        <title>The complete chloroplast genome sequence of Lithospermum erythrorhizon: insights into the phylogenetic relationship among Boraginaceae species and the maternal lineages of purple gromwells.</title>
        <authorList>
            <person name="Okada T."/>
            <person name="Watanabe K."/>
        </authorList>
    </citation>
    <scope>NUCLEOTIDE SEQUENCE [LARGE SCALE GENOMIC DNA]</scope>
</reference>